<evidence type="ECO:0000256" key="9">
    <source>
        <dbReference type="ARBA" id="ARBA00048531"/>
    </source>
</evidence>
<organism evidence="11 12">
    <name type="scientific">Gottschalkia purinilytica</name>
    <name type="common">Clostridium purinilyticum</name>
    <dbReference type="NCBI Taxonomy" id="1503"/>
    <lineage>
        <taxon>Bacteria</taxon>
        <taxon>Bacillati</taxon>
        <taxon>Bacillota</taxon>
        <taxon>Tissierellia</taxon>
        <taxon>Tissierellales</taxon>
        <taxon>Gottschalkiaceae</taxon>
        <taxon>Gottschalkia</taxon>
    </lineage>
</organism>
<dbReference type="STRING" id="1503.CLPU_11c00680"/>
<reference evidence="12" key="1">
    <citation type="submission" date="2015-07" db="EMBL/GenBank/DDBJ databases">
        <title>Draft genome sequence of the purine-degrading Gottschalkia purinilyticum DSM 1384 (formerly Clostridium purinilyticum).</title>
        <authorList>
            <person name="Poehlein A."/>
            <person name="Schiel-Bengelsdorf B."/>
            <person name="Bengelsdorf F.R."/>
            <person name="Daniel R."/>
            <person name="Duerre P."/>
        </authorList>
    </citation>
    <scope>NUCLEOTIDE SEQUENCE [LARGE SCALE GENOMIC DNA]</scope>
    <source>
        <strain evidence="12">DSM 1384</strain>
    </source>
</reference>
<evidence type="ECO:0000256" key="4">
    <source>
        <dbReference type="ARBA" id="ARBA00012285"/>
    </source>
</evidence>
<comment type="catalytic activity">
    <reaction evidence="9">
        <text>O-phospho-L-threonine + H(+) = (R)-1-aminopropan-2-yl phosphate + CO2</text>
        <dbReference type="Rhea" id="RHEA:11492"/>
        <dbReference type="ChEBI" id="CHEBI:15378"/>
        <dbReference type="ChEBI" id="CHEBI:16526"/>
        <dbReference type="ChEBI" id="CHEBI:58563"/>
        <dbReference type="ChEBI" id="CHEBI:58675"/>
        <dbReference type="EC" id="4.1.1.81"/>
    </reaction>
</comment>
<evidence type="ECO:0000256" key="6">
    <source>
        <dbReference type="ARBA" id="ARBA00022898"/>
    </source>
</evidence>
<dbReference type="GO" id="GO:0030170">
    <property type="term" value="F:pyridoxal phosphate binding"/>
    <property type="evidence" value="ECO:0007669"/>
    <property type="project" value="InterPro"/>
</dbReference>
<dbReference type="PATRIC" id="fig|1503.3.peg.231"/>
<dbReference type="Gene3D" id="3.90.1150.10">
    <property type="entry name" value="Aspartate Aminotransferase, domain 1"/>
    <property type="match status" value="1"/>
</dbReference>
<evidence type="ECO:0000259" key="10">
    <source>
        <dbReference type="Pfam" id="PF00155"/>
    </source>
</evidence>
<dbReference type="InterPro" id="IPR015421">
    <property type="entry name" value="PyrdxlP-dep_Trfase_major"/>
</dbReference>
<dbReference type="InterPro" id="IPR004838">
    <property type="entry name" value="NHTrfase_class1_PyrdxlP-BS"/>
</dbReference>
<dbReference type="SUPFAM" id="SSF53383">
    <property type="entry name" value="PLP-dependent transferases"/>
    <property type="match status" value="1"/>
</dbReference>
<evidence type="ECO:0000256" key="2">
    <source>
        <dbReference type="ARBA" id="ARBA00003444"/>
    </source>
</evidence>
<dbReference type="CDD" id="cd00609">
    <property type="entry name" value="AAT_like"/>
    <property type="match status" value="1"/>
</dbReference>
<protein>
    <recommendedName>
        <fullName evidence="4">threonine-phosphate decarboxylase</fullName>
        <ecNumber evidence="4">4.1.1.81</ecNumber>
    </recommendedName>
    <alternativeName>
        <fullName evidence="8">L-threonine-O-3-phosphate decarboxylase</fullName>
    </alternativeName>
</protein>
<evidence type="ECO:0000256" key="7">
    <source>
        <dbReference type="ARBA" id="ARBA00023239"/>
    </source>
</evidence>
<evidence type="ECO:0000313" key="11">
    <source>
        <dbReference type="EMBL" id="KNF07899.1"/>
    </source>
</evidence>
<dbReference type="EMBL" id="LGSS01000011">
    <property type="protein sequence ID" value="KNF07899.1"/>
    <property type="molecule type" value="Genomic_DNA"/>
</dbReference>
<dbReference type="InterPro" id="IPR015424">
    <property type="entry name" value="PyrdxlP-dep_Trfase"/>
</dbReference>
<comment type="pathway">
    <text evidence="3">Cofactor biosynthesis; adenosylcobalamin biosynthesis.</text>
</comment>
<feature type="domain" description="Aminotransferase class I/classII large" evidence="10">
    <location>
        <begin position="14"/>
        <end position="332"/>
    </location>
</feature>
<dbReference type="Gene3D" id="3.40.640.10">
    <property type="entry name" value="Type I PLP-dependent aspartate aminotransferase-like (Major domain)"/>
    <property type="match status" value="1"/>
</dbReference>
<evidence type="ECO:0000256" key="5">
    <source>
        <dbReference type="ARBA" id="ARBA00022573"/>
    </source>
</evidence>
<evidence type="ECO:0000256" key="1">
    <source>
        <dbReference type="ARBA" id="ARBA00001933"/>
    </source>
</evidence>
<comment type="cofactor">
    <cofactor evidence="1">
        <name>pyridoxal 5'-phosphate</name>
        <dbReference type="ChEBI" id="CHEBI:597326"/>
    </cofactor>
</comment>
<dbReference type="RefSeq" id="WP_050355807.1">
    <property type="nucleotide sequence ID" value="NZ_LGSS01000011.1"/>
</dbReference>
<dbReference type="InterPro" id="IPR005860">
    <property type="entry name" value="CobD"/>
</dbReference>
<dbReference type="AlphaFoldDB" id="A0A0L0W8M9"/>
<evidence type="ECO:0000256" key="3">
    <source>
        <dbReference type="ARBA" id="ARBA00004953"/>
    </source>
</evidence>
<dbReference type="Proteomes" id="UP000037267">
    <property type="component" value="Unassembled WGS sequence"/>
</dbReference>
<dbReference type="GO" id="GO:0009236">
    <property type="term" value="P:cobalamin biosynthetic process"/>
    <property type="evidence" value="ECO:0007669"/>
    <property type="project" value="UniProtKB-UniPathway"/>
</dbReference>
<keyword evidence="12" id="KW-1185">Reference proteome</keyword>
<evidence type="ECO:0000313" key="12">
    <source>
        <dbReference type="Proteomes" id="UP000037267"/>
    </source>
</evidence>
<comment type="function">
    <text evidence="2">Decarboxylates L-threonine-O-3-phosphate to yield (R)-1-amino-2-propanol O-2-phosphate, the precursor for the linkage between the nucleotide loop and the corrin ring in cobalamin.</text>
</comment>
<accession>A0A0L0W8M9</accession>
<dbReference type="PANTHER" id="PTHR42885:SF1">
    <property type="entry name" value="THREONINE-PHOSPHATE DECARBOXYLASE"/>
    <property type="match status" value="1"/>
</dbReference>
<dbReference type="InterPro" id="IPR015422">
    <property type="entry name" value="PyrdxlP-dep_Trfase_small"/>
</dbReference>
<proteinExistence type="predicted"/>
<comment type="caution">
    <text evidence="11">The sequence shown here is derived from an EMBL/GenBank/DDBJ whole genome shotgun (WGS) entry which is preliminary data.</text>
</comment>
<name>A0A0L0W8M9_GOTPU</name>
<sequence length="345" mass="39516">MNKHGGYFGDNDYKVIDFSVNINPLGVPGSLIDELQNSLRDLVRYPEIDGDTGKEVIASKIGVKKDNIVVGNGATELIYLFSKTFLPKKTLIVQPTFTEYSRALKLNGSEVYSFDTDEKQSFEINIDKLVAAIDNINPNLVVMCNPNNPTGVFTHKEDIKPVLDKIKAAGGYLFVDESFIDFTNEENYISFVKGYPIFLLRSMTKTYGIPGLRLGYGIGNKDIISEMNKKKEPWTINSLALKAIPILLEDQEYIHETFQWYNKEKEFLKNELDKIDYIKTYKSYGNFFLCRLLNENADSIKDYLLDKGIYIRTCEDFLGLDSSYIRLAIRERDENSLLIKYLKNK</sequence>
<dbReference type="UniPathway" id="UPA00148"/>
<evidence type="ECO:0000256" key="8">
    <source>
        <dbReference type="ARBA" id="ARBA00029996"/>
    </source>
</evidence>
<dbReference type="Pfam" id="PF00155">
    <property type="entry name" value="Aminotran_1_2"/>
    <property type="match status" value="1"/>
</dbReference>
<gene>
    <name evidence="11" type="primary">cobD1</name>
    <name evidence="11" type="ORF">CLPU_11c00680</name>
</gene>
<dbReference type="OrthoDB" id="9813612at2"/>
<dbReference type="GO" id="GO:0048472">
    <property type="term" value="F:threonine-phosphate decarboxylase activity"/>
    <property type="evidence" value="ECO:0007669"/>
    <property type="project" value="UniProtKB-EC"/>
</dbReference>
<keyword evidence="5" id="KW-0169">Cobalamin biosynthesis</keyword>
<keyword evidence="7 11" id="KW-0456">Lyase</keyword>
<dbReference type="PROSITE" id="PS00105">
    <property type="entry name" value="AA_TRANSFER_CLASS_1"/>
    <property type="match status" value="1"/>
</dbReference>
<keyword evidence="6" id="KW-0663">Pyridoxal phosphate</keyword>
<dbReference type="NCBIfam" id="TIGR01140">
    <property type="entry name" value="L_thr_O3P_dcar"/>
    <property type="match status" value="1"/>
</dbReference>
<dbReference type="EC" id="4.1.1.81" evidence="4"/>
<dbReference type="PANTHER" id="PTHR42885">
    <property type="entry name" value="HISTIDINOL-PHOSPHATE AMINOTRANSFERASE-RELATED"/>
    <property type="match status" value="1"/>
</dbReference>
<dbReference type="InterPro" id="IPR004839">
    <property type="entry name" value="Aminotransferase_I/II_large"/>
</dbReference>